<comment type="caution">
    <text evidence="3">The sequence shown here is derived from an EMBL/GenBank/DDBJ whole genome shotgun (WGS) entry which is preliminary data.</text>
</comment>
<dbReference type="Pfam" id="PF02021">
    <property type="entry name" value="UPF0102"/>
    <property type="match status" value="1"/>
</dbReference>
<accession>A0ABT7AK68</accession>
<dbReference type="NCBIfam" id="TIGR00252">
    <property type="entry name" value="YraN family protein"/>
    <property type="match status" value="1"/>
</dbReference>
<dbReference type="InterPro" id="IPR011335">
    <property type="entry name" value="Restrct_endonuc-II-like"/>
</dbReference>
<dbReference type="PANTHER" id="PTHR34039:SF1">
    <property type="entry name" value="UPF0102 PROTEIN YRAN"/>
    <property type="match status" value="1"/>
</dbReference>
<evidence type="ECO:0000256" key="2">
    <source>
        <dbReference type="HAMAP-Rule" id="MF_00048"/>
    </source>
</evidence>
<comment type="similarity">
    <text evidence="1 2">Belongs to the UPF0102 family.</text>
</comment>
<gene>
    <name evidence="3" type="ORF">QNA08_14810</name>
</gene>
<keyword evidence="4" id="KW-1185">Reference proteome</keyword>
<dbReference type="InterPro" id="IPR003509">
    <property type="entry name" value="UPF0102_YraN-like"/>
</dbReference>
<dbReference type="EMBL" id="JASJEV010000010">
    <property type="protein sequence ID" value="MDJ1159505.1"/>
    <property type="molecule type" value="Genomic_DNA"/>
</dbReference>
<dbReference type="PANTHER" id="PTHR34039">
    <property type="entry name" value="UPF0102 PROTEIN YRAN"/>
    <property type="match status" value="1"/>
</dbReference>
<dbReference type="SUPFAM" id="SSF52980">
    <property type="entry name" value="Restriction endonuclease-like"/>
    <property type="match status" value="1"/>
</dbReference>
<dbReference type="Gene3D" id="3.40.1350.10">
    <property type="match status" value="1"/>
</dbReference>
<evidence type="ECO:0000313" key="3">
    <source>
        <dbReference type="EMBL" id="MDJ1159505.1"/>
    </source>
</evidence>
<dbReference type="HAMAP" id="MF_00048">
    <property type="entry name" value="UPF0102"/>
    <property type="match status" value="1"/>
</dbReference>
<name>A0ABT7AK68_9HYPH</name>
<protein>
    <recommendedName>
        <fullName evidence="2">UPF0102 protein QNA08_14810</fullName>
    </recommendedName>
</protein>
<dbReference type="Proteomes" id="UP001321492">
    <property type="component" value="Unassembled WGS sequence"/>
</dbReference>
<organism evidence="3 4">
    <name type="scientific">Chelatococcus albus</name>
    <dbReference type="NCBI Taxonomy" id="3047466"/>
    <lineage>
        <taxon>Bacteria</taxon>
        <taxon>Pseudomonadati</taxon>
        <taxon>Pseudomonadota</taxon>
        <taxon>Alphaproteobacteria</taxon>
        <taxon>Hyphomicrobiales</taxon>
        <taxon>Chelatococcaceae</taxon>
        <taxon>Chelatococcus</taxon>
    </lineage>
</organism>
<dbReference type="RefSeq" id="WP_283741505.1">
    <property type="nucleotide sequence ID" value="NZ_JASJEV010000010.1"/>
</dbReference>
<evidence type="ECO:0000256" key="1">
    <source>
        <dbReference type="ARBA" id="ARBA00006738"/>
    </source>
</evidence>
<dbReference type="InterPro" id="IPR011856">
    <property type="entry name" value="tRNA_endonuc-like_dom_sf"/>
</dbReference>
<proteinExistence type="inferred from homology"/>
<reference evidence="3 4" key="1">
    <citation type="submission" date="2023-05" db="EMBL/GenBank/DDBJ databases">
        <title>Chelatococcus sp. nov., a moderately thermophilic bacterium isolated from hot spring microbial mat.</title>
        <authorList>
            <person name="Hu C.-J."/>
            <person name="Li W.-J."/>
        </authorList>
    </citation>
    <scope>NUCLEOTIDE SEQUENCE [LARGE SCALE GENOMIC DNA]</scope>
    <source>
        <strain evidence="3 4">SYSU G07232</strain>
    </source>
</reference>
<dbReference type="NCBIfam" id="NF009151">
    <property type="entry name" value="PRK12497.1-5"/>
    <property type="match status" value="1"/>
</dbReference>
<sequence>MSGGPRSRHSRSHTRGLAAETIAAAFLLIKGYRILARRYAAHGGEIDLVVRRGRTIAFVEVKARADLDAARTAITARKERRLARAARHWLARHPWATSHVLRCDAVFLAPWRWPVHLPAVTFLALD</sequence>
<evidence type="ECO:0000313" key="4">
    <source>
        <dbReference type="Proteomes" id="UP001321492"/>
    </source>
</evidence>